<feature type="domain" description="Helix-turn-helix" evidence="1">
    <location>
        <begin position="74"/>
        <end position="124"/>
    </location>
</feature>
<protein>
    <recommendedName>
        <fullName evidence="1">Helix-turn-helix domain-containing protein</fullName>
    </recommendedName>
</protein>
<dbReference type="Pfam" id="PF12728">
    <property type="entry name" value="HTH_17"/>
    <property type="match status" value="1"/>
</dbReference>
<dbReference type="Proteomes" id="UP000252015">
    <property type="component" value="Unassembled WGS sequence"/>
</dbReference>
<dbReference type="NCBIfam" id="TIGR01764">
    <property type="entry name" value="excise"/>
    <property type="match status" value="2"/>
</dbReference>
<dbReference type="GO" id="GO:0003677">
    <property type="term" value="F:DNA binding"/>
    <property type="evidence" value="ECO:0007669"/>
    <property type="project" value="InterPro"/>
</dbReference>
<evidence type="ECO:0000313" key="3">
    <source>
        <dbReference type="Proteomes" id="UP000252015"/>
    </source>
</evidence>
<evidence type="ECO:0000259" key="1">
    <source>
        <dbReference type="Pfam" id="PF12728"/>
    </source>
</evidence>
<organism evidence="2 3">
    <name type="scientific">Mycobacterium shimoidei</name>
    <dbReference type="NCBI Taxonomy" id="29313"/>
    <lineage>
        <taxon>Bacteria</taxon>
        <taxon>Bacillati</taxon>
        <taxon>Actinomycetota</taxon>
        <taxon>Actinomycetes</taxon>
        <taxon>Mycobacteriales</taxon>
        <taxon>Mycobacteriaceae</taxon>
        <taxon>Mycobacterium</taxon>
    </lineage>
</organism>
<reference evidence="2 3" key="1">
    <citation type="submission" date="2018-05" db="EMBL/GenBank/DDBJ databases">
        <authorList>
            <consortium name="IHU Genomes"/>
        </authorList>
    </citation>
    <scope>NUCLEOTIDE SEQUENCE [LARGE SCALE GENOMIC DNA]</scope>
    <source>
        <strain evidence="2 3">P7336</strain>
    </source>
</reference>
<keyword evidence="3" id="KW-1185">Reference proteome</keyword>
<dbReference type="EMBL" id="UEGW01000001">
    <property type="protein sequence ID" value="SRX96077.1"/>
    <property type="molecule type" value="Genomic_DNA"/>
</dbReference>
<sequence length="201" mass="21791">MTAYESSETIHAAGFLTVLDAADALGVTRLTVDKMILDGRLRAERRGRRRVTKKEWVAVSHRGRRPQRRVPAGMLTVSEAAERAGVHHTTIRKAIRDGRLPATTPAWPNGYGIEPAALAAWASQLRKPNISAATQHAAVASWRRANGYLSVAEAAELLGITRQALQVRISRGTQAALRAGADTPVPGAWLIREADVPERPS</sequence>
<evidence type="ECO:0000313" key="2">
    <source>
        <dbReference type="EMBL" id="SRX96077.1"/>
    </source>
</evidence>
<dbReference type="AlphaFoldDB" id="A0A375Z4R3"/>
<dbReference type="RefSeq" id="WP_181786880.1">
    <property type="nucleotide sequence ID" value="NZ_UEGW01000001.1"/>
</dbReference>
<dbReference type="InterPro" id="IPR041657">
    <property type="entry name" value="HTH_17"/>
</dbReference>
<accession>A0A375Z4R3</accession>
<name>A0A375Z4R3_MYCSH</name>
<proteinExistence type="predicted"/>
<dbReference type="InterPro" id="IPR010093">
    <property type="entry name" value="SinI_DNA-bd"/>
</dbReference>
<gene>
    <name evidence="2" type="ORF">MSP7336_04352</name>
</gene>